<evidence type="ECO:0000313" key="1">
    <source>
        <dbReference type="EMBL" id="RHA76260.1"/>
    </source>
</evidence>
<dbReference type="EMBL" id="QSFT01000011">
    <property type="protein sequence ID" value="RHA76260.1"/>
    <property type="molecule type" value="Genomic_DNA"/>
</dbReference>
<dbReference type="AlphaFoldDB" id="A0A413T0S2"/>
<organism evidence="1 2">
    <name type="scientific">Phocaeicola coprophilus</name>
    <dbReference type="NCBI Taxonomy" id="387090"/>
    <lineage>
        <taxon>Bacteria</taxon>
        <taxon>Pseudomonadati</taxon>
        <taxon>Bacteroidota</taxon>
        <taxon>Bacteroidia</taxon>
        <taxon>Bacteroidales</taxon>
        <taxon>Bacteroidaceae</taxon>
        <taxon>Phocaeicola</taxon>
    </lineage>
</organism>
<proteinExistence type="predicted"/>
<name>A0A413T0S2_9BACT</name>
<dbReference type="Proteomes" id="UP000283855">
    <property type="component" value="Unassembled WGS sequence"/>
</dbReference>
<protein>
    <submittedName>
        <fullName evidence="1">Uncharacterized protein</fullName>
    </submittedName>
</protein>
<reference evidence="1 2" key="1">
    <citation type="submission" date="2018-08" db="EMBL/GenBank/DDBJ databases">
        <title>A genome reference for cultivated species of the human gut microbiota.</title>
        <authorList>
            <person name="Zou Y."/>
            <person name="Xue W."/>
            <person name="Luo G."/>
        </authorList>
    </citation>
    <scope>NUCLEOTIDE SEQUENCE [LARGE SCALE GENOMIC DNA]</scope>
    <source>
        <strain evidence="1 2">AM42-38</strain>
    </source>
</reference>
<evidence type="ECO:0000313" key="2">
    <source>
        <dbReference type="Proteomes" id="UP000283855"/>
    </source>
</evidence>
<sequence length="74" mass="8991">MNDSMKNKCKDNFAVLSGRNNSFDWKKLLFHAGGTFVSTRRNFCFVLVELLFRLEETFVFCWWNFCLFRMKQIY</sequence>
<gene>
    <name evidence="1" type="ORF">DW921_06870</name>
</gene>
<accession>A0A413T0S2</accession>
<comment type="caution">
    <text evidence="1">The sequence shown here is derived from an EMBL/GenBank/DDBJ whole genome shotgun (WGS) entry which is preliminary data.</text>
</comment>